<gene>
    <name evidence="4" type="ORF">N7463_000534</name>
</gene>
<evidence type="ECO:0000256" key="1">
    <source>
        <dbReference type="RuleBase" id="RU004560"/>
    </source>
</evidence>
<feature type="compositionally biased region" description="Basic and acidic residues" evidence="2">
    <location>
        <begin position="49"/>
        <end position="58"/>
    </location>
</feature>
<dbReference type="EMBL" id="JAPWDS010000001">
    <property type="protein sequence ID" value="KAJ5520081.1"/>
    <property type="molecule type" value="Genomic_DNA"/>
</dbReference>
<dbReference type="SUPFAM" id="SSF52540">
    <property type="entry name" value="P-loop containing nucleoside triphosphate hydrolases"/>
    <property type="match status" value="1"/>
</dbReference>
<organism evidence="4 5">
    <name type="scientific">Penicillium fimorum</name>
    <dbReference type="NCBI Taxonomy" id="1882269"/>
    <lineage>
        <taxon>Eukaryota</taxon>
        <taxon>Fungi</taxon>
        <taxon>Dikarya</taxon>
        <taxon>Ascomycota</taxon>
        <taxon>Pezizomycotina</taxon>
        <taxon>Eurotiomycetes</taxon>
        <taxon>Eurotiomycetidae</taxon>
        <taxon>Eurotiales</taxon>
        <taxon>Aspergillaceae</taxon>
        <taxon>Penicillium</taxon>
    </lineage>
</organism>
<feature type="compositionally biased region" description="Polar residues" evidence="2">
    <location>
        <begin position="123"/>
        <end position="133"/>
    </location>
</feature>
<keyword evidence="1" id="KW-0547">Nucleotide-binding</keyword>
<protein>
    <recommendedName>
        <fullName evidence="3">Septin-type G domain-containing protein</fullName>
    </recommendedName>
</protein>
<reference evidence="4" key="2">
    <citation type="journal article" date="2023" name="IMA Fungus">
        <title>Comparative genomic study of the Penicillium genus elucidates a diverse pangenome and 15 lateral gene transfer events.</title>
        <authorList>
            <person name="Petersen C."/>
            <person name="Sorensen T."/>
            <person name="Nielsen M.R."/>
            <person name="Sondergaard T.E."/>
            <person name="Sorensen J.L."/>
            <person name="Fitzpatrick D.A."/>
            <person name="Frisvad J.C."/>
            <person name="Nielsen K.L."/>
        </authorList>
    </citation>
    <scope>NUCLEOTIDE SEQUENCE</scope>
    <source>
        <strain evidence="4">IBT 29495</strain>
    </source>
</reference>
<evidence type="ECO:0000259" key="3">
    <source>
        <dbReference type="PROSITE" id="PS51719"/>
    </source>
</evidence>
<dbReference type="Gene3D" id="3.40.50.300">
    <property type="entry name" value="P-loop containing nucleotide triphosphate hydrolases"/>
    <property type="match status" value="1"/>
</dbReference>
<feature type="region of interest" description="Disordered" evidence="2">
    <location>
        <begin position="473"/>
        <end position="502"/>
    </location>
</feature>
<sequence length="502" mass="56308">MASPSTRLAPETDINRRTSLGFLRRSKSTEPLGDKATRKKMTKTQAMEDELRRQRESYAPKIPPRLPDLSPAPQLETFGGEERDKIPEPIPRPQSGVAPSMAGSNVDPYARTESMTHRGRYSYASSAVSTVNSPRRVRRRKDPTSYNVLVIGARNSGKTSFLNFLRSALTMPAHKHPSRTPEEVEELERQSSAWEGFTSQYLETEFDGERVGLTLWDSVGLERNIADLQLRGVTGFLESKFEETLAEEMKVIRSPGTRDTHIHCTFLLLDPVRLDENIAMAERAANGTPKPTDAPVVGILDQNLDLQVLRTVLGKTTVVPVISKADTITSAHMNYLRKAVWNSLKQANIDPLEILTLEDQEEEYSSESAGEEETVDTQNGDAPGSPSQRSEGTRRSTASQATNQHVPFSILSPDPHSLAAGDQPVGRRFPWGFADPYDAEHCDFVRLKDSVFSDWRSELREASRVVWYERWRTNRLNRNGEPAPQKQTYGGRQGPHDGRRTR</sequence>
<dbReference type="OrthoDB" id="5337438at2759"/>
<dbReference type="FunFam" id="3.40.50.300:FF:001827">
    <property type="entry name" value="Septin"/>
    <property type="match status" value="1"/>
</dbReference>
<dbReference type="GO" id="GO:0005525">
    <property type="term" value="F:GTP binding"/>
    <property type="evidence" value="ECO:0007669"/>
    <property type="project" value="UniProtKB-KW"/>
</dbReference>
<dbReference type="PROSITE" id="PS51719">
    <property type="entry name" value="G_SEPTIN"/>
    <property type="match status" value="1"/>
</dbReference>
<feature type="compositionally biased region" description="Polar residues" evidence="2">
    <location>
        <begin position="376"/>
        <end position="406"/>
    </location>
</feature>
<feature type="region of interest" description="Disordered" evidence="2">
    <location>
        <begin position="1"/>
        <end position="140"/>
    </location>
</feature>
<name>A0A9W9Y4N0_9EURO</name>
<evidence type="ECO:0000313" key="4">
    <source>
        <dbReference type="EMBL" id="KAJ5520081.1"/>
    </source>
</evidence>
<evidence type="ECO:0000256" key="2">
    <source>
        <dbReference type="SAM" id="MobiDB-lite"/>
    </source>
</evidence>
<proteinExistence type="inferred from homology"/>
<evidence type="ECO:0000313" key="5">
    <source>
        <dbReference type="Proteomes" id="UP001149954"/>
    </source>
</evidence>
<feature type="region of interest" description="Disordered" evidence="2">
    <location>
        <begin position="360"/>
        <end position="423"/>
    </location>
</feature>
<dbReference type="InterPro" id="IPR027417">
    <property type="entry name" value="P-loop_NTPase"/>
</dbReference>
<dbReference type="Proteomes" id="UP001149954">
    <property type="component" value="Unassembled WGS sequence"/>
</dbReference>
<dbReference type="Pfam" id="PF00735">
    <property type="entry name" value="Septin"/>
    <property type="match status" value="2"/>
</dbReference>
<accession>A0A9W9Y4N0</accession>
<feature type="compositionally biased region" description="Acidic residues" evidence="2">
    <location>
        <begin position="360"/>
        <end position="375"/>
    </location>
</feature>
<feature type="domain" description="Septin-type G" evidence="3">
    <location>
        <begin position="142"/>
        <end position="478"/>
    </location>
</feature>
<reference evidence="4" key="1">
    <citation type="submission" date="2022-12" db="EMBL/GenBank/DDBJ databases">
        <authorList>
            <person name="Petersen C."/>
        </authorList>
    </citation>
    <scope>NUCLEOTIDE SEQUENCE</scope>
    <source>
        <strain evidence="4">IBT 29495</strain>
    </source>
</reference>
<keyword evidence="5" id="KW-1185">Reference proteome</keyword>
<dbReference type="PANTHER" id="PTHR18884">
    <property type="entry name" value="SEPTIN"/>
    <property type="match status" value="1"/>
</dbReference>
<keyword evidence="1" id="KW-0342">GTP-binding</keyword>
<comment type="similarity">
    <text evidence="1">Belongs to the TRAFAC class TrmE-Era-EngA-EngB-Septin-like GTPase superfamily. Septin GTPase family.</text>
</comment>
<dbReference type="AlphaFoldDB" id="A0A9W9Y4N0"/>
<comment type="caution">
    <text evidence="4">The sequence shown here is derived from an EMBL/GenBank/DDBJ whole genome shotgun (WGS) entry which is preliminary data.</text>
</comment>
<dbReference type="InterPro" id="IPR030379">
    <property type="entry name" value="G_SEPTIN_dom"/>
</dbReference>